<dbReference type="OrthoDB" id="5469612at2"/>
<evidence type="ECO:0000259" key="1">
    <source>
        <dbReference type="Pfam" id="PF12281"/>
    </source>
</evidence>
<dbReference type="EMBL" id="CP006912">
    <property type="protein sequence ID" value="AHB48315.1"/>
    <property type="molecule type" value="Genomic_DNA"/>
</dbReference>
<reference evidence="3 4" key="1">
    <citation type="journal article" date="2014" name="Genome Announc.">
        <title>Complete Genome Sequence of Hyphomicrobium nitrativorans Strain NL23, a Denitrifying Bacterium Isolated from Biofilm of a Methanol-Fed Denitrification System Treating Seawater at the Montreal Biodome.</title>
        <authorList>
            <person name="Martineau C."/>
            <person name="Villeneuve C."/>
            <person name="Mauffrey F."/>
            <person name="Villemur R."/>
        </authorList>
    </citation>
    <scope>NUCLEOTIDE SEQUENCE [LARGE SCALE GENOMIC DNA]</scope>
    <source>
        <strain evidence="3">NL23</strain>
    </source>
</reference>
<evidence type="ECO:0000259" key="2">
    <source>
        <dbReference type="Pfam" id="PF20586"/>
    </source>
</evidence>
<dbReference type="InterPro" id="IPR022550">
    <property type="entry name" value="NTP_transf_8"/>
</dbReference>
<sequence length="352" mass="39812">MQQIDLATQTMFAELLQRCLDAEFDAEFRENGTFVRKKSKERFYWHYQWRDGDKTRNKYVGPVTDKSITDRVNRFASIKSSFKRRQTLVRAVAAAGLPTPDHLSGSIVEAMWKAGFFRLRSVLGGTLAYQAYAGPLGIRLDGPPLMTQDADFAQFWGISENIGESMPAPLAVLHSIDATFRQVPNIKDPFACTRYRNQMDYAVDLLTPNRGSDEHQDKPARMKALAGSGAQPLRHLDYLIHQPERSVLLYGGGVPVTIPRAERFAVHKLIVAVERTDQAKSGKDIQQAETLIAALANTRPAELATAWRTAWDTGDRWREKLEAGRERLSNETQAILESTLKRAKQRRRNPTR</sequence>
<dbReference type="KEGG" id="hni:W911_07770"/>
<proteinExistence type="predicted"/>
<gene>
    <name evidence="3" type="ORF">W911_07770</name>
</gene>
<dbReference type="Pfam" id="PF20586">
    <property type="entry name" value="DUF6788"/>
    <property type="match status" value="1"/>
</dbReference>
<dbReference type="HOGENOM" id="CLU_055810_0_0_5"/>
<keyword evidence="4" id="KW-1185">Reference proteome</keyword>
<evidence type="ECO:0000313" key="3">
    <source>
        <dbReference type="EMBL" id="AHB48315.1"/>
    </source>
</evidence>
<dbReference type="RefSeq" id="WP_023786940.1">
    <property type="nucleotide sequence ID" value="NC_022997.1"/>
</dbReference>
<dbReference type="InterPro" id="IPR058575">
    <property type="entry name" value="NTP_transf_8_dom"/>
</dbReference>
<dbReference type="AlphaFoldDB" id="V5SE53"/>
<organism evidence="3 4">
    <name type="scientific">Hyphomicrobium nitrativorans NL23</name>
    <dbReference type="NCBI Taxonomy" id="1029756"/>
    <lineage>
        <taxon>Bacteria</taxon>
        <taxon>Pseudomonadati</taxon>
        <taxon>Pseudomonadota</taxon>
        <taxon>Alphaproteobacteria</taxon>
        <taxon>Hyphomicrobiales</taxon>
        <taxon>Hyphomicrobiaceae</taxon>
        <taxon>Hyphomicrobium</taxon>
    </lineage>
</organism>
<dbReference type="PATRIC" id="fig|1029756.8.peg.1626"/>
<accession>V5SE53</accession>
<dbReference type="Proteomes" id="UP000018542">
    <property type="component" value="Chromosome"/>
</dbReference>
<dbReference type="Pfam" id="PF12281">
    <property type="entry name" value="NTP_transf_8"/>
    <property type="match status" value="1"/>
</dbReference>
<protein>
    <submittedName>
        <fullName evidence="3">Uncharacterized protein</fullName>
    </submittedName>
</protein>
<name>V5SE53_9HYPH</name>
<evidence type="ECO:0000313" key="4">
    <source>
        <dbReference type="Proteomes" id="UP000018542"/>
    </source>
</evidence>
<feature type="domain" description="DUF6788" evidence="2">
    <location>
        <begin position="20"/>
        <end position="65"/>
    </location>
</feature>
<dbReference type="InterPro" id="IPR046738">
    <property type="entry name" value="DUF6788"/>
</dbReference>
<dbReference type="PIRSF" id="PIRSF031854">
    <property type="entry name" value="UCP031854"/>
    <property type="match status" value="1"/>
</dbReference>
<feature type="domain" description="Nucleotidyltransferase-like" evidence="1">
    <location>
        <begin position="103"/>
        <end position="312"/>
    </location>
</feature>